<dbReference type="AlphaFoldDB" id="A0ABD0C088"/>
<evidence type="ECO:0000313" key="5">
    <source>
        <dbReference type="Proteomes" id="UP001346800"/>
    </source>
</evidence>
<dbReference type="Proteomes" id="UP001332503">
    <property type="component" value="Unassembled WGS sequence"/>
</dbReference>
<comment type="caution">
    <text evidence="2">The sequence shown here is derived from an EMBL/GenBank/DDBJ whole genome shotgun (WGS) entry which is preliminary data.</text>
</comment>
<dbReference type="InterPro" id="IPR001173">
    <property type="entry name" value="Glyco_trans_2-like"/>
</dbReference>
<evidence type="ECO:0000259" key="1">
    <source>
        <dbReference type="Pfam" id="PF00535"/>
    </source>
</evidence>
<evidence type="ECO:0000313" key="3">
    <source>
        <dbReference type="EMBL" id="GMM15031.1"/>
    </source>
</evidence>
<accession>A0ABD0C088</accession>
<reference evidence="4 5" key="2">
    <citation type="journal article" date="2024" name="Int. J. Syst. Evol. Microbiol.">
        <title>Proposal of Lactobacillus amylovorus subsp. animalis subsp. nov. and an emended description of Lactobacillus amylovorus.</title>
        <authorList>
            <person name="Yamane K."/>
            <person name="Tanizawa Y."/>
            <person name="Kobayashi H."/>
            <person name="Kamizono T."/>
            <person name="Kojima Y."/>
            <person name="Takagi H."/>
            <person name="Tohno M."/>
        </authorList>
    </citation>
    <scope>NUCLEOTIDE SEQUENCE [LARGE SCALE GENOMIC DNA]</scope>
    <source>
        <strain evidence="3 4">BF125</strain>
        <strain evidence="2 5">BF186</strain>
    </source>
</reference>
<dbReference type="EMBL" id="BTFQ01000011">
    <property type="protein sequence ID" value="GMM13177.1"/>
    <property type="molecule type" value="Genomic_DNA"/>
</dbReference>
<dbReference type="CDD" id="cd04185">
    <property type="entry name" value="GT_2_like_b"/>
    <property type="match status" value="1"/>
</dbReference>
<evidence type="ECO:0000313" key="4">
    <source>
        <dbReference type="Proteomes" id="UP001332503"/>
    </source>
</evidence>
<reference evidence="2" key="1">
    <citation type="submission" date="2023-06" db="EMBL/GenBank/DDBJ databases">
        <authorList>
            <person name="Tohno M."/>
            <person name="Tanizawa Y."/>
        </authorList>
    </citation>
    <scope>NUCLEOTIDE SEQUENCE</scope>
    <source>
        <strain evidence="3">BF125</strain>
        <strain evidence="2">BF186</strain>
    </source>
</reference>
<dbReference type="InterPro" id="IPR029044">
    <property type="entry name" value="Nucleotide-diphossugar_trans"/>
</dbReference>
<evidence type="ECO:0000313" key="2">
    <source>
        <dbReference type="EMBL" id="GMM13177.1"/>
    </source>
</evidence>
<dbReference type="Pfam" id="PF00535">
    <property type="entry name" value="Glycos_transf_2"/>
    <property type="match status" value="1"/>
</dbReference>
<gene>
    <name evidence="3" type="ORF">LABF125_01640</name>
    <name evidence="2" type="ORF">LABF186_02910</name>
</gene>
<proteinExistence type="predicted"/>
<dbReference type="PANTHER" id="PTHR43685:SF2">
    <property type="entry name" value="GLYCOSYLTRANSFERASE 2-LIKE DOMAIN-CONTAINING PROTEIN"/>
    <property type="match status" value="1"/>
</dbReference>
<feature type="domain" description="Glycosyltransferase 2-like" evidence="1">
    <location>
        <begin position="7"/>
        <end position="150"/>
    </location>
</feature>
<name>A0ABD0C088_LACAM</name>
<organism evidence="2 5">
    <name type="scientific">Lactobacillus amylovorus subsp. animalium</name>
    <dbReference type="NCBI Taxonomy" id="3378536"/>
    <lineage>
        <taxon>Bacteria</taxon>
        <taxon>Bacillati</taxon>
        <taxon>Bacillota</taxon>
        <taxon>Bacilli</taxon>
        <taxon>Lactobacillales</taxon>
        <taxon>Lactobacillaceae</taxon>
        <taxon>Lactobacillus</taxon>
    </lineage>
</organism>
<dbReference type="Proteomes" id="UP001346800">
    <property type="component" value="Unassembled WGS sequence"/>
</dbReference>
<protein>
    <submittedName>
        <fullName evidence="2">Glycosyltransferase family 2 protein</fullName>
    </submittedName>
</protein>
<dbReference type="PANTHER" id="PTHR43685">
    <property type="entry name" value="GLYCOSYLTRANSFERASE"/>
    <property type="match status" value="1"/>
</dbReference>
<dbReference type="EMBL" id="BTFR01000004">
    <property type="protein sequence ID" value="GMM15031.1"/>
    <property type="molecule type" value="Genomic_DNA"/>
</dbReference>
<sequence length="301" mass="34493">MNKKVDCVVVTYNRLFLLKECLQALLNQTYSLNHIYVVNNNSTDHTSEYLDNIHEENKKIIPVNLKRNLGGAGGFNAGLKNFINNSDSDYIWVMDDDTIPSKSALEKLMSKLSLVSNLGFLCSNVRWKDNTSALMNIPQPERDWNELANKGLIKVKSASFVSILFPRNVIENVGYPITDFFIWGDDVEYTLRITSKKFEGYLVNSSLVEHKIKKNIGTDIILENDVNRIKRYYYANRNYIYTNKNLEGKKQFVKSLISKGIIEPVKILKYAKKHKVFKLKVSVTGTIKGLVFHPTVEQAKK</sequence>
<dbReference type="SUPFAM" id="SSF53448">
    <property type="entry name" value="Nucleotide-diphospho-sugar transferases"/>
    <property type="match status" value="1"/>
</dbReference>
<dbReference type="RefSeq" id="WP_338186974.1">
    <property type="nucleotide sequence ID" value="NZ_BTFQ01000011.1"/>
</dbReference>
<dbReference type="InterPro" id="IPR050834">
    <property type="entry name" value="Glycosyltransf_2"/>
</dbReference>
<keyword evidence="4" id="KW-1185">Reference proteome</keyword>
<dbReference type="Gene3D" id="3.90.550.10">
    <property type="entry name" value="Spore Coat Polysaccharide Biosynthesis Protein SpsA, Chain A"/>
    <property type="match status" value="1"/>
</dbReference>